<dbReference type="PANTHER" id="PTHR45527:SF1">
    <property type="entry name" value="FATTY ACID SYNTHASE"/>
    <property type="match status" value="1"/>
</dbReference>
<dbReference type="SUPFAM" id="SSF47336">
    <property type="entry name" value="ACP-like"/>
    <property type="match status" value="4"/>
</dbReference>
<proteinExistence type="inferred from homology"/>
<dbReference type="PANTHER" id="PTHR45527">
    <property type="entry name" value="NONRIBOSOMAL PEPTIDE SYNTHETASE"/>
    <property type="match status" value="1"/>
</dbReference>
<dbReference type="InterPro" id="IPR042099">
    <property type="entry name" value="ANL_N_sf"/>
</dbReference>
<keyword evidence="4" id="KW-0597">Phosphoprotein</keyword>
<evidence type="ECO:0000313" key="6">
    <source>
        <dbReference type="EMBL" id="NMO13600.1"/>
    </source>
</evidence>
<gene>
    <name evidence="6" type="ORF">HG543_01810</name>
</gene>
<dbReference type="Gene3D" id="3.30.559.10">
    <property type="entry name" value="Chloramphenicol acetyltransferase-like domain"/>
    <property type="match status" value="4"/>
</dbReference>
<dbReference type="InterPro" id="IPR020806">
    <property type="entry name" value="PKS_PP-bd"/>
</dbReference>
<keyword evidence="7" id="KW-1185">Reference proteome</keyword>
<dbReference type="Gene3D" id="3.30.300.30">
    <property type="match status" value="4"/>
</dbReference>
<dbReference type="CDD" id="cd19531">
    <property type="entry name" value="LCL_NRPS-like"/>
    <property type="match status" value="4"/>
</dbReference>
<evidence type="ECO:0000313" key="7">
    <source>
        <dbReference type="Proteomes" id="UP000518300"/>
    </source>
</evidence>
<feature type="domain" description="Carrier" evidence="5">
    <location>
        <begin position="4268"/>
        <end position="4343"/>
    </location>
</feature>
<evidence type="ECO:0000259" key="5">
    <source>
        <dbReference type="PROSITE" id="PS50075"/>
    </source>
</evidence>
<dbReference type="InterPro" id="IPR001242">
    <property type="entry name" value="Condensation_dom"/>
</dbReference>
<dbReference type="CDD" id="cd17652">
    <property type="entry name" value="A_NRPS_CmdD_like"/>
    <property type="match status" value="2"/>
</dbReference>
<dbReference type="Pfam" id="PF00975">
    <property type="entry name" value="Thioesterase"/>
    <property type="match status" value="1"/>
</dbReference>
<evidence type="ECO:0000256" key="2">
    <source>
        <dbReference type="ARBA" id="ARBA00006432"/>
    </source>
</evidence>
<dbReference type="GO" id="GO:0043041">
    <property type="term" value="P:amino acid activation for nonribosomal peptide biosynthetic process"/>
    <property type="evidence" value="ECO:0007669"/>
    <property type="project" value="TreeGrafter"/>
</dbReference>
<dbReference type="InterPro" id="IPR001031">
    <property type="entry name" value="Thioesterase"/>
</dbReference>
<dbReference type="RefSeq" id="WP_169342883.1">
    <property type="nucleotide sequence ID" value="NZ_JABBJJ010000005.1"/>
</dbReference>
<dbReference type="Pfam" id="PF13193">
    <property type="entry name" value="AMP-binding_C"/>
    <property type="match status" value="4"/>
</dbReference>
<dbReference type="Pfam" id="PF00668">
    <property type="entry name" value="Condensation"/>
    <property type="match status" value="4"/>
</dbReference>
<dbReference type="FunFam" id="2.30.38.10:FF:000001">
    <property type="entry name" value="Non-ribosomal peptide synthetase PvdI"/>
    <property type="match status" value="4"/>
</dbReference>
<dbReference type="PROSITE" id="PS00012">
    <property type="entry name" value="PHOSPHOPANTETHEINE"/>
    <property type="match status" value="4"/>
</dbReference>
<dbReference type="FunFam" id="3.30.300.30:FF:000010">
    <property type="entry name" value="Enterobactin synthetase component F"/>
    <property type="match status" value="4"/>
</dbReference>
<dbReference type="Gene3D" id="3.40.50.12780">
    <property type="entry name" value="N-terminal domain of ligase-like"/>
    <property type="match status" value="2"/>
</dbReference>
<dbReference type="Gene3D" id="3.30.559.30">
    <property type="entry name" value="Nonribosomal peptide synthetase, condensation domain"/>
    <property type="match status" value="4"/>
</dbReference>
<dbReference type="EMBL" id="JABBJJ010000005">
    <property type="protein sequence ID" value="NMO13600.1"/>
    <property type="molecule type" value="Genomic_DNA"/>
</dbReference>
<dbReference type="FunFam" id="3.30.559.10:FF:000012">
    <property type="entry name" value="Non-ribosomal peptide synthetase"/>
    <property type="match status" value="3"/>
</dbReference>
<dbReference type="InterPro" id="IPR045851">
    <property type="entry name" value="AMP-bd_C_sf"/>
</dbReference>
<dbReference type="Pfam" id="PF00501">
    <property type="entry name" value="AMP-binding"/>
    <property type="match status" value="4"/>
</dbReference>
<evidence type="ECO:0000256" key="3">
    <source>
        <dbReference type="ARBA" id="ARBA00022450"/>
    </source>
</evidence>
<evidence type="ECO:0000256" key="1">
    <source>
        <dbReference type="ARBA" id="ARBA00001957"/>
    </source>
</evidence>
<dbReference type="InterPro" id="IPR025110">
    <property type="entry name" value="AMP-bd_C"/>
</dbReference>
<dbReference type="FunFam" id="3.40.50.12780:FF:000012">
    <property type="entry name" value="Non-ribosomal peptide synthetase"/>
    <property type="match status" value="3"/>
</dbReference>
<dbReference type="GO" id="GO:0044550">
    <property type="term" value="P:secondary metabolite biosynthetic process"/>
    <property type="evidence" value="ECO:0007669"/>
    <property type="project" value="UniProtKB-ARBA"/>
</dbReference>
<comment type="caution">
    <text evidence="6">The sequence shown here is derived from an EMBL/GenBank/DDBJ whole genome shotgun (WGS) entry which is preliminary data.</text>
</comment>
<dbReference type="Gene3D" id="1.10.1200.10">
    <property type="entry name" value="ACP-like"/>
    <property type="match status" value="3"/>
</dbReference>
<dbReference type="SUPFAM" id="SSF52777">
    <property type="entry name" value="CoA-dependent acyltransferases"/>
    <property type="match status" value="8"/>
</dbReference>
<accession>A0A848L3T5</accession>
<dbReference type="SUPFAM" id="SSF53474">
    <property type="entry name" value="alpha/beta-Hydrolases"/>
    <property type="match status" value="1"/>
</dbReference>
<protein>
    <submittedName>
        <fullName evidence="6">Amino acid adenylation domain-containing protein</fullName>
    </submittedName>
</protein>
<dbReference type="InterPro" id="IPR020845">
    <property type="entry name" value="AMP-binding_CS"/>
</dbReference>
<comment type="cofactor">
    <cofactor evidence="1">
        <name>pantetheine 4'-phosphate</name>
        <dbReference type="ChEBI" id="CHEBI:47942"/>
    </cofactor>
</comment>
<dbReference type="InterPro" id="IPR009081">
    <property type="entry name" value="PP-bd_ACP"/>
</dbReference>
<dbReference type="Pfam" id="PF00550">
    <property type="entry name" value="PP-binding"/>
    <property type="match status" value="4"/>
</dbReference>
<dbReference type="InterPro" id="IPR020802">
    <property type="entry name" value="TesA-like"/>
</dbReference>
<sequence length="4624" mass="501772">MALTPEQKRARLAELLREKARSTRRAPASFAQERMWLQEKLEPGSSAFNIPIAVRLSGQLEVEVLRRALQELVRRHEPLRTTFVEQDGQLFQHISPSLDVALDRVEVQAGGQEEAWRRLHADAQRPFALDKGPLLRAALYHWAASEHLLLLNLHHVVSDAWTLGVLVKELGTLYPAFAAGRASPLPPLPMQYSDFAAWQRDYLRGQVLDAQLSYWRQRLDPDALLELPADKPRPAVPTRRGARQTRLLPPRLLHSLQALARQEGRTLFSLLLAAYQLLLSRYCGQDDVVVGTPVAGRNRAELEGLVGLFVNTLALRVDLTGDPTFLELMGRVHDSALGAFAHQDLPFEKLVEALQPERRLDISPLFQVTFTLQNAPLPPLEVPGLVLEAQPVDTGTSQLDLSLLATELPQGLRVAVVYRTDLFEDATASRLLGHYHQLLEAIAAAPGRRVSQLSLLDATERGQVLGEWSGQPAPFPDGAHIHELFAEQARRTPDALALLHGDESLDYAELDSRANQLAHLLRARGVQAEVRVALCLERSMDLVVAVLATLKAGGAFVPMDPAYPSERLDFMLEDCSAFVLLTTSELDVPVPVGTMKVELDTVEPYLSRQPTTAPAPRVSADNVAYIIYTSGSTGQPKGVMVTHRGVPNLVQAQGQAMELRPGTRVLQFASPGFDAAVSEVFVTLLSGATLCLASSREELLPGPGLVQWLQRQRIDVATLPPSALGVLPAEGLEGLRTLLSAGEACPPEVVARWAPGRRFLNAYGPTEATVCATMAPCVPEGRKPPIGTPLPNVRVYVLDAHLQPVPVGVPGELFLGGVGLARGYLERPALTAERFIPDGFSGVPGARLYRTGDRVRWREDGALEYLGRTDFQVKLRGFRIELGEVESTLRAHPDVREAVALVREDGAGGPKLVAYVVPGEGAAPEELDTRALRTFLSDRLPEYMVPSALVALSVLPLTPHGKLDRKALPSADPAAGKATEYLAPSTPTETLLADIWAQVLGVSRVGVEDNFFELGGHSLLATQVAARIQAFFGVELPLRELFAAPTVARLATRLEALTGAVVDSAGQLPAPTPVPRTGALPLSYAQQRLWFIDQLEPGSPAFNMLGHMALSGQLHVEPLRRSLEALVHRHEALRTVFREGADGPTQVISAPGPLTLPLIDLSSLPAEQRHAEARRLASEESLRPFVLATGPLVRMTLLKLEEQEHVLLLTMHHIISDGWSISVLVRELGTLYASFVEGSLAFLPPLSLQYADYAAWQRGWLDEAELEKQLAWWRQQLDGAPQDLELPVDRPRAYTAMPRGGLTAFCLPRELSDALEDFCVREGITPFMFLLAAFQVLLSRYSGQEDICVGTPVAGRNQAELEKLVGFFLNTLVLRTRLDGAPTVRQLLGRVRDTALGAFAHQHIPFEQLQPLRDLRQAPLFRAMFILQNYPQSELRLPGLTLRPMRREGHVAKTDLLLELTRTQEGFQGWLDYSADLFDASTVERMAGHLRTLVEAMLVAPEGRVSSLSLLASDERHQLLVDWNATRADFPDACVHSLFEARTRETPDALAASFEGRHLTYAQLDARANQLAHALRRRGVGPEVRVALCVERSLDVVVGLLGILKAGGAWVPVDPLLPRERLAFLLEDSGAAVLVTQAALLERYPEGHRARALCLDSERDALSRESTEAPVTGVAPYHLAYLLYTSGSTGLPKGTAVEHRSVANLVTHEAAAYGIGPGSRVLQFANLAFDLSVEEVFTTLCSGAALVLAPLEKLMPGAPLQKLLREEALTVISLTPAALAATSADGLMGIRTVISGGESLPSEVVARWAPGRRLLNTYGPTEATVVATLTEVVADGRVPSIGRPLANVRVYVLDARGEPVPMGVKGELYLGGVGVARGYPGRPALTAERFVPDPFSGEAGARLYRTGDVVRWREDGTLDFVGRADAQVKVRGFRIELGEVEAALARLPGVREAVVVAREDGPGGKRLVGYVVPREGVQTDGAVLRAALKEALPEYMVPSAVVVLPALPLTPNGKVDRRALPAPDFDGEAREHVAPRTPTEVRLAELWGQLLGVQRVGASDSFFDLGGHSLLATQAVSRVRQAFGVELPLRALFESPTVEGVARLIDAALAGQGAPATARPRDTHAPPLPITPLEEAAAREPARPAVPEERQQVLRAWNDTARAYDAACIHQQFEAQVIRTPDATALSFGDTHLTYRQLHQRVLSLSLRLQALGVRPDAPVGLCLQRSPDMVAAMLAVLHAGGAYLPLDPDYPAERLVWMLQDSGASVLLTSRHLLGTLPTERVQVLLLEEAVEGEAAPCAGASKAEHLAYVIYTSGSTGRPKGVMVPHRTAANFFGAMDSLLGPSSPGTWLAVTSISFDISVLELLWTLARGYHVVLHDERAAARQGTALTLPEVLRRHEVTHLQCTPAFVRGLVLAPESVSALGALRHLLVGGEALPGPLATEVREALPSTTLTNMYGPTETTVWSSTHTVSAADAGAATISIGAPIANTRLYVLDAHGQPVPVGVPGELFIAGDGVVRGYLGRPELTAERFVPDAFSGVPGGRMYRTGDLARWRHDGTLDFLGRTDFQVKVRGFRIELGEVEAVLSRHPSVRQAVASVHRDASGDGRLVAYVVPASAAAGGTPLDTAALRDFLRGHLPEHMVPSLFMALESFPLTPNGKVDRKALPAPEASTSSEYVAPRTPTEQTLAGLWASVLHVPRVGVRDSFFELGGHSLSAMQVLTHVRQHFQVDLAPADFFADATLEAFARRVEALAAEHPARVRPPLRPRPEGVATPLSFAQQRLWFFAKLDPDGATYHLPAAVRLHGPLDVPALTRALRDVLQRHESLRTTFQEREHTPVQVIVPEAALPAGWVDLSDLPEAEREATLARFAEHVAWTPFDLEAGPLWRALVVRLSAREHALLVTLHHAISDGWSSSVLLQELATLYTAHATGQPALLAPLPVQPADHALWQRDWLRDEVLEAQLGWWRQQLQGAPRALELPTDRPRPAVQTFRGAAHAFQFPPALSGALHGLCRREGVTPAMVVLAAFQALLSLYSGQEDISVGMPTAGRTHVELEGLIGFFVNTLVLRTRLDGNPSFRALLSRVRDVALGAYAHQDVPFDKVVEALRPERVAGRTPLFQVMLAFQNVPMPQVMGPGLRMETVPLASHSAKFDLTLVISDRGQGLRGQLEYSTDLFDASTAARMVDHLRVLLEAALAAPERPLSALSFLTAGERHLLSRAWREPSAATVGDACLHRLFQAQARLTPDAVAAELDGQTLTWGELYQRARQVHRSLLARGLVELPEPPPLVPVPRTDALPLSFAQQRLWFLAQLTPGSSTYNIPTAVRLEGELHVEALQRGLTELVRRHESLRTTFHEQQGQPVQCIAPPAELPLPVVDLSGLGENAPEEARRLLAREGLHGFDLATGPLLRAVLLKLAPTEHVLVLCMHHIVSDGWSMGVLVREVAALYAAFTQGQPSPLPELPVQYADYAVWQRSWLHGDSLEQQLSWWRQHLEGAPPALELPTDFPRPAVRSSAGAILHFHLPAQLSQSLQSLAHQHGATLFMGLLASTYALLARYCGQDDITLGSSIAGRRFAQLEGLIGCFINTLALRARLHDDPTFSQLLARVRETTLGAYAHQDVPFEKLVEELQPQRDLSRSPFFQVMLILQNAPRPAAPEHPEPLSMQPVETEAVGSKFDLTFSFTHSSEGLAGSVTYSTALFREDTVRRLVTHLCTLLHGAVARPEARLSELPLLDDAERHQLLREERGARVDLPPESCLLSLIEAQAALHPARPAVACEGQVLTYAELEARANQLAWHLRSLGVGPETCVALCLERSVDTVVALLGVWKAGGAYVPLEPSQPAARLRTLVEEVSAPVVVTLSTSASSFTSSEAHLVLLDTDAGPLASQRTDAPPRVLSGENVAYVLFTSGSTGRPKGVAVPHAQLARYVQAATERLGLTECASFALVSTFVADLGNTVLFPALCTGGLLHVMPRELAANPAGVAAYFQRHAVDCVKIVPSHLAALMTAPEPRHVLPRKKLVLGGESSSWALLERVRALAPDCEVFNHYGPTETTVGVLAGRVEVPASASTPATVPLGRPLGHSRLYVLDAWLQPVPVGVPGELYIAGPQVTRGYLGRPELTAERYLPDLHSPTPGARMYRSGDRVRWLADGRVEFLGRADFQVKVRGFRVEPGEISTVLREHPAVREALVVAREDVPGDTRLVAYVVPFSGPLAVEPLRTFLHERLPAHMVPSAFVTLEALPLTPNGKVDRKALPAPDVSEARAEYVAPRTPLEARLAGVFAEVLGLERVGVEDDFFALGGHSLLAVRLLALVRERTGLALPLSALFQGSTVERLARLASPSPEPRQRTPNLMRLDGGSSRRRPLFLVHGGGGALLSHSELARNLGDERPIQGIFAPGLNGGELPPASMEALARLYVEQVREVQPHGPYQLAGWSLGGVVAYEMARQLEALGERVGLLALIDSYAPVGQVQPAPAPLERVAVFAWMVGLPLQDLPPLEPEQLNGLEGAELMLRVMEGLRDLPATEALEPSHVSQLFAVHERLTAAQRGYVPASPFMGTAELLMAATPPDFPRAEDEGWSAWVSGGVRVSEVPGDHVTLMQPPHVATLAEKLNGLLRALEEPGDS</sequence>
<dbReference type="SUPFAM" id="SSF56801">
    <property type="entry name" value="Acetyl-CoA synthetase-like"/>
    <property type="match status" value="5"/>
</dbReference>
<dbReference type="InterPro" id="IPR036736">
    <property type="entry name" value="ACP-like_sf"/>
</dbReference>
<name>A0A848L3T5_9BACT</name>
<dbReference type="Gene3D" id="3.40.50.980">
    <property type="match status" value="6"/>
</dbReference>
<evidence type="ECO:0000256" key="4">
    <source>
        <dbReference type="ARBA" id="ARBA00022553"/>
    </source>
</evidence>
<dbReference type="CDD" id="cd05930">
    <property type="entry name" value="A_NRPS"/>
    <property type="match status" value="2"/>
</dbReference>
<dbReference type="FunFam" id="1.10.1200.10:FF:000005">
    <property type="entry name" value="Nonribosomal peptide synthetase 1"/>
    <property type="match status" value="2"/>
</dbReference>
<reference evidence="6 7" key="1">
    <citation type="submission" date="2020-04" db="EMBL/GenBank/DDBJ databases">
        <title>Draft genome of Pyxidicoccus fallax type strain.</title>
        <authorList>
            <person name="Whitworth D.E."/>
        </authorList>
    </citation>
    <scope>NUCLEOTIDE SEQUENCE [LARGE SCALE GENOMIC DNA]</scope>
    <source>
        <strain evidence="6 7">DSM 14698</strain>
    </source>
</reference>
<dbReference type="SMART" id="SM00823">
    <property type="entry name" value="PKS_PP"/>
    <property type="match status" value="4"/>
</dbReference>
<dbReference type="GO" id="GO:0005829">
    <property type="term" value="C:cytosol"/>
    <property type="evidence" value="ECO:0007669"/>
    <property type="project" value="TreeGrafter"/>
</dbReference>
<dbReference type="Gene3D" id="2.30.38.10">
    <property type="entry name" value="Luciferase, Domain 3"/>
    <property type="match status" value="3"/>
</dbReference>
<dbReference type="PROSITE" id="PS00455">
    <property type="entry name" value="AMP_BINDING"/>
    <property type="match status" value="4"/>
</dbReference>
<dbReference type="InterPro" id="IPR023213">
    <property type="entry name" value="CAT-like_dom_sf"/>
</dbReference>
<dbReference type="InterPro" id="IPR010071">
    <property type="entry name" value="AA_adenyl_dom"/>
</dbReference>
<organism evidence="6 7">
    <name type="scientific">Pyxidicoccus fallax</name>
    <dbReference type="NCBI Taxonomy" id="394095"/>
    <lineage>
        <taxon>Bacteria</taxon>
        <taxon>Pseudomonadati</taxon>
        <taxon>Myxococcota</taxon>
        <taxon>Myxococcia</taxon>
        <taxon>Myxococcales</taxon>
        <taxon>Cystobacterineae</taxon>
        <taxon>Myxococcaceae</taxon>
        <taxon>Pyxidicoccus</taxon>
    </lineage>
</organism>
<dbReference type="FunFam" id="1.10.1200.10:FF:000016">
    <property type="entry name" value="Non-ribosomal peptide synthase"/>
    <property type="match status" value="2"/>
</dbReference>
<feature type="domain" description="Carrier" evidence="5">
    <location>
        <begin position="2034"/>
        <end position="2109"/>
    </location>
</feature>
<dbReference type="InterPro" id="IPR029058">
    <property type="entry name" value="AB_hydrolase_fold"/>
</dbReference>
<dbReference type="GO" id="GO:0031177">
    <property type="term" value="F:phosphopantetheine binding"/>
    <property type="evidence" value="ECO:0007669"/>
    <property type="project" value="InterPro"/>
</dbReference>
<dbReference type="SMART" id="SM00824">
    <property type="entry name" value="PKS_TE"/>
    <property type="match status" value="1"/>
</dbReference>
<dbReference type="Gene3D" id="3.40.50.1820">
    <property type="entry name" value="alpha/beta hydrolase"/>
    <property type="match status" value="2"/>
</dbReference>
<dbReference type="InterPro" id="IPR006162">
    <property type="entry name" value="Ppantetheine_attach_site"/>
</dbReference>
<dbReference type="NCBIfam" id="TIGR01733">
    <property type="entry name" value="AA-adenyl-dom"/>
    <property type="match status" value="4"/>
</dbReference>
<dbReference type="NCBIfam" id="NF003417">
    <property type="entry name" value="PRK04813.1"/>
    <property type="match status" value="4"/>
</dbReference>
<dbReference type="FunFam" id="3.40.50.980:FF:000001">
    <property type="entry name" value="Non-ribosomal peptide synthetase"/>
    <property type="match status" value="4"/>
</dbReference>
<dbReference type="GO" id="GO:0072330">
    <property type="term" value="P:monocarboxylic acid biosynthetic process"/>
    <property type="evidence" value="ECO:0007669"/>
    <property type="project" value="UniProtKB-ARBA"/>
</dbReference>
<keyword evidence="3" id="KW-0596">Phosphopantetheine</keyword>
<comment type="similarity">
    <text evidence="2">Belongs to the ATP-dependent AMP-binding enzyme family.</text>
</comment>
<dbReference type="GO" id="GO:0003824">
    <property type="term" value="F:catalytic activity"/>
    <property type="evidence" value="ECO:0007669"/>
    <property type="project" value="InterPro"/>
</dbReference>
<feature type="domain" description="Carrier" evidence="5">
    <location>
        <begin position="2680"/>
        <end position="2755"/>
    </location>
</feature>
<dbReference type="Proteomes" id="UP000518300">
    <property type="component" value="Unassembled WGS sequence"/>
</dbReference>
<dbReference type="PROSITE" id="PS50075">
    <property type="entry name" value="CARRIER"/>
    <property type="match status" value="4"/>
</dbReference>
<feature type="domain" description="Carrier" evidence="5">
    <location>
        <begin position="983"/>
        <end position="1058"/>
    </location>
</feature>
<dbReference type="InterPro" id="IPR000873">
    <property type="entry name" value="AMP-dep_synth/lig_dom"/>
</dbReference>